<evidence type="ECO:0000313" key="1">
    <source>
        <dbReference type="EMBL" id="ERJ79116.1"/>
    </source>
</evidence>
<protein>
    <submittedName>
        <fullName evidence="1">Peptidase, M20/M25/M40 family</fullName>
    </submittedName>
</protein>
<reference evidence="1 2" key="1">
    <citation type="submission" date="2013-06" db="EMBL/GenBank/DDBJ databases">
        <authorList>
            <person name="Weinstock G."/>
            <person name="Sodergren E."/>
            <person name="Lobos E.A."/>
            <person name="Fulton L."/>
            <person name="Fulton R."/>
            <person name="Courtney L."/>
            <person name="Fronick C."/>
            <person name="O'Laughlin M."/>
            <person name="Godfrey J."/>
            <person name="Wilson R.M."/>
            <person name="Miner T."/>
            <person name="Farmer C."/>
            <person name="Delehaunty K."/>
            <person name="Cordes M."/>
            <person name="Minx P."/>
            <person name="Tomlinson C."/>
            <person name="Chen J."/>
            <person name="Wollam A."/>
            <person name="Pepin K.H."/>
            <person name="Bhonagiri V."/>
            <person name="Zhang X."/>
            <person name="Warren W."/>
            <person name="Mitreva M."/>
            <person name="Mardis E.R."/>
            <person name="Wilson R.K."/>
        </authorList>
    </citation>
    <scope>NUCLEOTIDE SEQUENCE [LARGE SCALE GENOMIC DNA]</scope>
    <source>
        <strain evidence="1 2">W1703</strain>
    </source>
</reference>
<dbReference type="EMBL" id="AWVA01000004">
    <property type="protein sequence ID" value="ERJ79116.1"/>
    <property type="molecule type" value="Genomic_DNA"/>
</dbReference>
<dbReference type="RefSeq" id="WP_021673882.1">
    <property type="nucleotide sequence ID" value="NZ_KI259709.1"/>
</dbReference>
<name>U2IYS1_9STRE</name>
<dbReference type="Gene3D" id="3.30.70.360">
    <property type="match status" value="1"/>
</dbReference>
<dbReference type="PATRIC" id="fig|1227275.3.peg.17"/>
<dbReference type="Gene3D" id="3.40.630.10">
    <property type="entry name" value="Zn peptidases"/>
    <property type="match status" value="1"/>
</dbReference>
<gene>
    <name evidence="1" type="ORF">HMPREF1557_00019</name>
</gene>
<proteinExistence type="predicted"/>
<dbReference type="Pfam" id="PF01546">
    <property type="entry name" value="Peptidase_M20"/>
    <property type="match status" value="1"/>
</dbReference>
<comment type="caution">
    <text evidence="1">The sequence shown here is derived from an EMBL/GenBank/DDBJ whole genome shotgun (WGS) entry which is preliminary data.</text>
</comment>
<dbReference type="PANTHER" id="PTHR11014">
    <property type="entry name" value="PEPTIDASE M20 FAMILY MEMBER"/>
    <property type="match status" value="1"/>
</dbReference>
<dbReference type="Proteomes" id="UP000016617">
    <property type="component" value="Unassembled WGS sequence"/>
</dbReference>
<dbReference type="InterPro" id="IPR017439">
    <property type="entry name" value="Amidohydrolase"/>
</dbReference>
<dbReference type="GO" id="GO:0016787">
    <property type="term" value="F:hydrolase activity"/>
    <property type="evidence" value="ECO:0007669"/>
    <property type="project" value="InterPro"/>
</dbReference>
<dbReference type="PANTHER" id="PTHR11014:SF63">
    <property type="entry name" value="METALLOPEPTIDASE, PUTATIVE (AFU_ORTHOLOGUE AFUA_6G09600)-RELATED"/>
    <property type="match status" value="1"/>
</dbReference>
<dbReference type="SUPFAM" id="SSF53187">
    <property type="entry name" value="Zn-dependent exopeptidases"/>
    <property type="match status" value="1"/>
</dbReference>
<dbReference type="InterPro" id="IPR002933">
    <property type="entry name" value="Peptidase_M20"/>
</dbReference>
<evidence type="ECO:0000313" key="2">
    <source>
        <dbReference type="Proteomes" id="UP000016617"/>
    </source>
</evidence>
<sequence>MDIFDYGRQVYRLLHSIPEGSGQEYKTSQTISKLVEAIGGYTLVHNGKEGLVYSNCHPQTYIFDLAFRAEMDAIILPNNDAFHGCGHDLHMTSLIQLMAFLKIFPSSRKILFVFQSSEEAGNGAKNMVDTLNHKGVRVNKIIGLHNAPDILVEDLAIKKNETLSNNFTNRLTIQFYEEERYDYHMPKNPLSNWSEIYSKITTLYNHLSGVLFRIGEFRSNGQTGIQADELSFSLSIRSNELPLKSLYELFDELVVEIQDLNYVKHLFVENINYHWRIYNSPKIYEIIKNNRLFNTLEIPDSFTSDDFCYYEGIAQEIFYLFLGSFENAVVSKTHTKIFRPNLDFLNNSLKLYKFLLEEM</sequence>
<accession>U2IYS1</accession>
<dbReference type="AlphaFoldDB" id="U2IYS1"/>
<dbReference type="OrthoDB" id="2416606at2"/>
<organism evidence="1 2">
    <name type="scientific">Streptococcus sobrinus W1703</name>
    <dbReference type="NCBI Taxonomy" id="1227275"/>
    <lineage>
        <taxon>Bacteria</taxon>
        <taxon>Bacillati</taxon>
        <taxon>Bacillota</taxon>
        <taxon>Bacilli</taxon>
        <taxon>Lactobacillales</taxon>
        <taxon>Streptococcaceae</taxon>
        <taxon>Streptococcus</taxon>
    </lineage>
</organism>
<dbReference type="HOGENOM" id="CLU_771437_0_0_9"/>